<dbReference type="InterPro" id="IPR010982">
    <property type="entry name" value="Lambda_DNA-bd_dom_sf"/>
</dbReference>
<evidence type="ECO:0000313" key="4">
    <source>
        <dbReference type="Proteomes" id="UP000199445"/>
    </source>
</evidence>
<dbReference type="RefSeq" id="WP_091705350.1">
    <property type="nucleotide sequence ID" value="NZ_BMYN01000011.1"/>
</dbReference>
<evidence type="ECO:0000256" key="1">
    <source>
        <dbReference type="SAM" id="MobiDB-lite"/>
    </source>
</evidence>
<evidence type="ECO:0000313" key="3">
    <source>
        <dbReference type="EMBL" id="SFJ95633.1"/>
    </source>
</evidence>
<keyword evidence="4" id="KW-1185">Reference proteome</keyword>
<reference evidence="3 4" key="1">
    <citation type="submission" date="2016-10" db="EMBL/GenBank/DDBJ databases">
        <authorList>
            <person name="de Groot N.N."/>
        </authorList>
    </citation>
    <scope>NUCLEOTIDE SEQUENCE [LARGE SCALE GENOMIC DNA]</scope>
    <source>
        <strain evidence="3 4">IBRC-M 10445</strain>
    </source>
</reference>
<name>A0A1I3VKW6_9GAMM</name>
<dbReference type="EMBL" id="FOSC01000008">
    <property type="protein sequence ID" value="SFJ95633.1"/>
    <property type="molecule type" value="Genomic_DNA"/>
</dbReference>
<dbReference type="InterPro" id="IPR001387">
    <property type="entry name" value="Cro/C1-type_HTH"/>
</dbReference>
<dbReference type="Pfam" id="PF01381">
    <property type="entry name" value="HTH_3"/>
    <property type="match status" value="1"/>
</dbReference>
<accession>A0A1I3VKW6</accession>
<feature type="domain" description="HTH cro/C1-type" evidence="2">
    <location>
        <begin position="17"/>
        <end position="71"/>
    </location>
</feature>
<dbReference type="SMART" id="SM00530">
    <property type="entry name" value="HTH_XRE"/>
    <property type="match status" value="1"/>
</dbReference>
<gene>
    <name evidence="3" type="ORF">SAMN05216429_10832</name>
</gene>
<dbReference type="AlphaFoldDB" id="A0A1I3VKW6"/>
<dbReference type="PROSITE" id="PS50943">
    <property type="entry name" value="HTH_CROC1"/>
    <property type="match status" value="1"/>
</dbReference>
<dbReference type="GO" id="GO:0003677">
    <property type="term" value="F:DNA binding"/>
    <property type="evidence" value="ECO:0007669"/>
    <property type="project" value="InterPro"/>
</dbReference>
<dbReference type="OrthoDB" id="9803379at2"/>
<proteinExistence type="predicted"/>
<dbReference type="CDD" id="cd00093">
    <property type="entry name" value="HTH_XRE"/>
    <property type="match status" value="1"/>
</dbReference>
<evidence type="ECO:0000259" key="2">
    <source>
        <dbReference type="PROSITE" id="PS50943"/>
    </source>
</evidence>
<protein>
    <submittedName>
        <fullName evidence="3">Helix-turn-helix</fullName>
    </submittedName>
</protein>
<sequence length="118" mass="13404">MANTLWTYRQQAFRKALRTIRQQAQLSQAALAERLGKPQSFVSKYESGERRLEYLEVEMICLACNITLSSFASEFENLYPMPAREKPRMVAETQNGAYTVDKDSDASEPSADLSKSKD</sequence>
<organism evidence="3 4">
    <name type="scientific">Marinobacter persicus</name>
    <dbReference type="NCBI Taxonomy" id="930118"/>
    <lineage>
        <taxon>Bacteria</taxon>
        <taxon>Pseudomonadati</taxon>
        <taxon>Pseudomonadota</taxon>
        <taxon>Gammaproteobacteria</taxon>
        <taxon>Pseudomonadales</taxon>
        <taxon>Marinobacteraceae</taxon>
        <taxon>Marinobacter</taxon>
    </lineage>
</organism>
<feature type="region of interest" description="Disordered" evidence="1">
    <location>
        <begin position="84"/>
        <end position="118"/>
    </location>
</feature>
<dbReference type="SUPFAM" id="SSF47413">
    <property type="entry name" value="lambda repressor-like DNA-binding domains"/>
    <property type="match status" value="1"/>
</dbReference>
<dbReference type="Proteomes" id="UP000199445">
    <property type="component" value="Unassembled WGS sequence"/>
</dbReference>
<dbReference type="Gene3D" id="1.10.260.40">
    <property type="entry name" value="lambda repressor-like DNA-binding domains"/>
    <property type="match status" value="1"/>
</dbReference>